<name>A0A811U9A0_CERCA</name>
<evidence type="ECO:0000313" key="3">
    <source>
        <dbReference type="Proteomes" id="UP000606786"/>
    </source>
</evidence>
<proteinExistence type="predicted"/>
<protein>
    <submittedName>
        <fullName evidence="2">(Mediterranean fruit fly) hypothetical protein</fullName>
    </submittedName>
</protein>
<feature type="region of interest" description="Disordered" evidence="1">
    <location>
        <begin position="47"/>
        <end position="69"/>
    </location>
</feature>
<organism evidence="2 3">
    <name type="scientific">Ceratitis capitata</name>
    <name type="common">Mediterranean fruit fly</name>
    <name type="synonym">Tephritis capitata</name>
    <dbReference type="NCBI Taxonomy" id="7213"/>
    <lineage>
        <taxon>Eukaryota</taxon>
        <taxon>Metazoa</taxon>
        <taxon>Ecdysozoa</taxon>
        <taxon>Arthropoda</taxon>
        <taxon>Hexapoda</taxon>
        <taxon>Insecta</taxon>
        <taxon>Pterygota</taxon>
        <taxon>Neoptera</taxon>
        <taxon>Endopterygota</taxon>
        <taxon>Diptera</taxon>
        <taxon>Brachycera</taxon>
        <taxon>Muscomorpha</taxon>
        <taxon>Tephritoidea</taxon>
        <taxon>Tephritidae</taxon>
        <taxon>Ceratitis</taxon>
        <taxon>Ceratitis</taxon>
    </lineage>
</organism>
<gene>
    <name evidence="2" type="ORF">CCAP1982_LOCUS4553</name>
</gene>
<dbReference type="AlphaFoldDB" id="A0A811U9A0"/>
<feature type="compositionally biased region" description="Polar residues" evidence="1">
    <location>
        <begin position="60"/>
        <end position="69"/>
    </location>
</feature>
<evidence type="ECO:0000313" key="2">
    <source>
        <dbReference type="EMBL" id="CAD6995852.1"/>
    </source>
</evidence>
<dbReference type="EMBL" id="CAJHJT010000001">
    <property type="protein sequence ID" value="CAD6995852.1"/>
    <property type="molecule type" value="Genomic_DNA"/>
</dbReference>
<reference evidence="2" key="1">
    <citation type="submission" date="2020-11" db="EMBL/GenBank/DDBJ databases">
        <authorList>
            <person name="Whitehead M."/>
        </authorList>
    </citation>
    <scope>NUCLEOTIDE SEQUENCE</scope>
    <source>
        <strain evidence="2">EGII</strain>
    </source>
</reference>
<sequence length="69" mass="7880">MLKHMAMLSENNNTLISHLTVKSALLERSFLAEKPISTPADASLQFANQPRQQQQQQQQVSNFMLQQHC</sequence>
<comment type="caution">
    <text evidence="2">The sequence shown here is derived from an EMBL/GenBank/DDBJ whole genome shotgun (WGS) entry which is preliminary data.</text>
</comment>
<evidence type="ECO:0000256" key="1">
    <source>
        <dbReference type="SAM" id="MobiDB-lite"/>
    </source>
</evidence>
<accession>A0A811U9A0</accession>
<dbReference type="Proteomes" id="UP000606786">
    <property type="component" value="Unassembled WGS sequence"/>
</dbReference>
<keyword evidence="3" id="KW-1185">Reference proteome</keyword>